<gene>
    <name evidence="2" type="ORF">GCM10017643_23130</name>
</gene>
<evidence type="ECO:0000313" key="3">
    <source>
        <dbReference type="Proteomes" id="UP001143370"/>
    </source>
</evidence>
<reference evidence="2" key="2">
    <citation type="submission" date="2023-01" db="EMBL/GenBank/DDBJ databases">
        <authorList>
            <person name="Sun Q."/>
            <person name="Evtushenko L."/>
        </authorList>
    </citation>
    <scope>NUCLEOTIDE SEQUENCE</scope>
    <source>
        <strain evidence="2">VKM B-2484</strain>
    </source>
</reference>
<sequence>MIRQNKGKDMSPIFDHIYENNLWRSDESRSGPGSTLAGTANIRQELPKIVENLSLTSILDAPCGDFYWMKEVTFRDGFRYIGADIVKPMIEANRQAYEKPFSRTFLTLDITKDPLPEVGLFFCRDCLFHLSIADIKKVFDNFLRSGTPYMMTTTHINTDQFVNTDINSGSFRFIDLFKPPFNLPADVLARVDDYHMGIVPREMCVWSREQIAQARGS</sequence>
<reference evidence="2" key="1">
    <citation type="journal article" date="2014" name="Int. J. Syst. Evol. Microbiol.">
        <title>Complete genome sequence of Corynebacterium casei LMG S-19264T (=DSM 44701T), isolated from a smear-ripened cheese.</title>
        <authorList>
            <consortium name="US DOE Joint Genome Institute (JGI-PGF)"/>
            <person name="Walter F."/>
            <person name="Albersmeier A."/>
            <person name="Kalinowski J."/>
            <person name="Ruckert C."/>
        </authorList>
    </citation>
    <scope>NUCLEOTIDE SEQUENCE</scope>
    <source>
        <strain evidence="2">VKM B-2484</strain>
    </source>
</reference>
<evidence type="ECO:0000259" key="1">
    <source>
        <dbReference type="Pfam" id="PF13649"/>
    </source>
</evidence>
<keyword evidence="3" id="KW-1185">Reference proteome</keyword>
<protein>
    <recommendedName>
        <fullName evidence="1">Methyltransferase domain-containing protein</fullName>
    </recommendedName>
</protein>
<organism evidence="2 3">
    <name type="scientific">Ancylobacter dichloromethanicus</name>
    <dbReference type="NCBI Taxonomy" id="518825"/>
    <lineage>
        <taxon>Bacteria</taxon>
        <taxon>Pseudomonadati</taxon>
        <taxon>Pseudomonadota</taxon>
        <taxon>Alphaproteobacteria</taxon>
        <taxon>Hyphomicrobiales</taxon>
        <taxon>Xanthobacteraceae</taxon>
        <taxon>Ancylobacter</taxon>
    </lineage>
</organism>
<dbReference type="InterPro" id="IPR029063">
    <property type="entry name" value="SAM-dependent_MTases_sf"/>
</dbReference>
<evidence type="ECO:0000313" key="2">
    <source>
        <dbReference type="EMBL" id="GLK72197.1"/>
    </source>
</evidence>
<feature type="domain" description="Methyltransferase" evidence="1">
    <location>
        <begin position="58"/>
        <end position="144"/>
    </location>
</feature>
<dbReference type="SUPFAM" id="SSF53335">
    <property type="entry name" value="S-adenosyl-L-methionine-dependent methyltransferases"/>
    <property type="match status" value="1"/>
</dbReference>
<dbReference type="Gene3D" id="3.40.50.150">
    <property type="entry name" value="Vaccinia Virus protein VP39"/>
    <property type="match status" value="1"/>
</dbReference>
<accession>A0A9W6J7J7</accession>
<dbReference type="Pfam" id="PF13649">
    <property type="entry name" value="Methyltransf_25"/>
    <property type="match status" value="1"/>
</dbReference>
<dbReference type="Proteomes" id="UP001143370">
    <property type="component" value="Unassembled WGS sequence"/>
</dbReference>
<name>A0A9W6J7J7_9HYPH</name>
<dbReference type="EMBL" id="BSFJ01000009">
    <property type="protein sequence ID" value="GLK72197.1"/>
    <property type="molecule type" value="Genomic_DNA"/>
</dbReference>
<dbReference type="AlphaFoldDB" id="A0A9W6J7J7"/>
<dbReference type="InterPro" id="IPR041698">
    <property type="entry name" value="Methyltransf_25"/>
</dbReference>
<proteinExistence type="predicted"/>
<comment type="caution">
    <text evidence="2">The sequence shown here is derived from an EMBL/GenBank/DDBJ whole genome shotgun (WGS) entry which is preliminary data.</text>
</comment>